<reference evidence="1" key="1">
    <citation type="submission" date="2022-01" db="EMBL/GenBank/DDBJ databases">
        <title>Jiella avicenniae sp. nov., a novel endophytic bacterium isolated from bark of Avicennia marina.</title>
        <authorList>
            <person name="Tuo L."/>
        </authorList>
    </citation>
    <scope>NUCLEOTIDE SEQUENCE</scope>
    <source>
        <strain evidence="1">CBK1P-4</strain>
    </source>
</reference>
<accession>A0A9X1P6X6</accession>
<name>A0A9X1P6X6_9HYPH</name>
<proteinExistence type="predicted"/>
<sequence>MSRHKLNLLDRSAFAALSLHEKNAYLQNVVKEIQAVRGEPYVPLDKDALSRLRRFYSRRSFADLRLNSVKDDGLRQSFSSLAESIHLGEVKRIITHETPSSPRPVSRPAPLDDDQLMFFVPAVHDAPVKDDLNLMDIAPFSLSKTVKDRVLRYELKDSIVTIEGGADVGLATAYDYDIFINMVSHLAAEVRDYTIAYKKGLRPNVPARVYRPSATELLKFCRRSLGGKQYLELEKALDRLQATRVKITNLNEGKRRETESFPLIGRFRVVSRTQQDRIDQVEIEIPTWVYDGVVSPDGRPSILTLNPAYFLIARPLGKYLYRLARRTAGDGEAFYRIDDVHTRSGSSLSATKFRKTLEQLVEDCKADPLPDYDLEIRPGTNGKILHMQKRKMADVTQTALPA</sequence>
<dbReference type="Pfam" id="PF10134">
    <property type="entry name" value="RPA"/>
    <property type="match status" value="1"/>
</dbReference>
<organism evidence="1 2">
    <name type="scientific">Jiella avicenniae</name>
    <dbReference type="NCBI Taxonomy" id="2907202"/>
    <lineage>
        <taxon>Bacteria</taxon>
        <taxon>Pseudomonadati</taxon>
        <taxon>Pseudomonadota</taxon>
        <taxon>Alphaproteobacteria</taxon>
        <taxon>Hyphomicrobiales</taxon>
        <taxon>Aurantimonadaceae</taxon>
        <taxon>Jiella</taxon>
    </lineage>
</organism>
<dbReference type="InterPro" id="IPR018777">
    <property type="entry name" value="Replication_initiator_prot_A"/>
</dbReference>
<dbReference type="EMBL" id="JAJUWU010000034">
    <property type="protein sequence ID" value="MCE7030934.1"/>
    <property type="molecule type" value="Genomic_DNA"/>
</dbReference>
<keyword evidence="2" id="KW-1185">Reference proteome</keyword>
<comment type="caution">
    <text evidence="1">The sequence shown here is derived from an EMBL/GenBank/DDBJ whole genome shotgun (WGS) entry which is preliminary data.</text>
</comment>
<evidence type="ECO:0000313" key="1">
    <source>
        <dbReference type="EMBL" id="MCE7030934.1"/>
    </source>
</evidence>
<evidence type="ECO:0000313" key="2">
    <source>
        <dbReference type="Proteomes" id="UP001139035"/>
    </source>
</evidence>
<protein>
    <submittedName>
        <fullName evidence="1">Replication initiator protein A</fullName>
    </submittedName>
</protein>
<dbReference type="AlphaFoldDB" id="A0A9X1P6X6"/>
<gene>
    <name evidence="1" type="ORF">LZD57_23375</name>
</gene>
<dbReference type="Proteomes" id="UP001139035">
    <property type="component" value="Unassembled WGS sequence"/>
</dbReference>